<sequence>MASLSSAPRSSSNMQEAAPAYEIKGITMSLEEWELKIQSKSPVDFTSLAHHRCDTLNYYEVQGLVTASIYDREAAKLEEAEKVLLHPELEGKSRSEMGFKPFEGTEIRSSIMGIPVHISEDIIAFVLRRPAKGTYRYGIKNVKTSPWNETVNQSIFNNKEKGVYVNLGMEKKMMLKIQNDNLLPKGRGSDEPSLEHKIFLHLFITGEPTNVPRYIFRHMIQQLRESQLKKICWVPYGRLISEEAFSYLLPALGVAQKEGLALLTQ</sequence>
<dbReference type="Gramene" id="rna35839">
    <property type="protein sequence ID" value="RHN51409.1"/>
    <property type="gene ID" value="gene35839"/>
</dbReference>
<organism evidence="1">
    <name type="scientific">Medicago truncatula</name>
    <name type="common">Barrel medic</name>
    <name type="synonym">Medicago tribuloides</name>
    <dbReference type="NCBI Taxonomy" id="3880"/>
    <lineage>
        <taxon>Eukaryota</taxon>
        <taxon>Viridiplantae</taxon>
        <taxon>Streptophyta</taxon>
        <taxon>Embryophyta</taxon>
        <taxon>Tracheophyta</taxon>
        <taxon>Spermatophyta</taxon>
        <taxon>Magnoliopsida</taxon>
        <taxon>eudicotyledons</taxon>
        <taxon>Gunneridae</taxon>
        <taxon>Pentapetalae</taxon>
        <taxon>rosids</taxon>
        <taxon>fabids</taxon>
        <taxon>Fabales</taxon>
        <taxon>Fabaceae</taxon>
        <taxon>Papilionoideae</taxon>
        <taxon>50 kb inversion clade</taxon>
        <taxon>NPAAA clade</taxon>
        <taxon>Hologalegina</taxon>
        <taxon>IRL clade</taxon>
        <taxon>Trifolieae</taxon>
        <taxon>Medicago</taxon>
    </lineage>
</organism>
<comment type="caution">
    <text evidence="1">The sequence shown here is derived from an EMBL/GenBank/DDBJ whole genome shotgun (WGS) entry which is preliminary data.</text>
</comment>
<gene>
    <name evidence="1" type="ORF">MtrunA17_Chr6g0468231</name>
</gene>
<evidence type="ECO:0000313" key="1">
    <source>
        <dbReference type="EMBL" id="RHN51409.1"/>
    </source>
</evidence>
<protein>
    <submittedName>
        <fullName evidence="1">Uncharacterized protein</fullName>
    </submittedName>
</protein>
<accession>A0A396HDM6</accession>
<name>A0A396HDM6_MEDTR</name>
<dbReference type="EMBL" id="PSQE01000006">
    <property type="protein sequence ID" value="RHN51409.1"/>
    <property type="molecule type" value="Genomic_DNA"/>
</dbReference>
<reference evidence="1" key="1">
    <citation type="journal article" date="2018" name="Nat. Plants">
        <title>Whole-genome landscape of Medicago truncatula symbiotic genes.</title>
        <authorList>
            <person name="Pecrix Y."/>
            <person name="Gamas P."/>
            <person name="Carrere S."/>
        </authorList>
    </citation>
    <scope>NUCLEOTIDE SEQUENCE</scope>
    <source>
        <tissue evidence="1">Leaves</tissue>
    </source>
</reference>
<dbReference type="Proteomes" id="UP000265566">
    <property type="component" value="Chromosome 6"/>
</dbReference>
<dbReference type="AlphaFoldDB" id="A0A396HDM6"/>
<proteinExistence type="predicted"/>